<protein>
    <submittedName>
        <fullName evidence="4">Rho GTPase activating protein 39</fullName>
    </submittedName>
</protein>
<sequence>MSINWFRYHDDVKDKDFYYNTETQETVWKYPTENAVVWDSITREKVPPPKSDGSKHAYIKNINNDLFAKMIDDYATMDVNFEEFSSLFLKNPKDFEYSTQPLKDCLISTIKKKNDIKLALKMNAIVLKLTGSSSLIQSDLIELVHNAKKNPFLVDEIFVQLWKQLINTPPDSLTGALQTFLVMTTLFTPGTPLQKYLLNIIATHAQKNDYAKFVFIRLHAKCVNTNGEDPHVFNDDDTSILAIISHPSEYAFNFGVSLWEISYHQRKKYPKLPIPLVMHQMATYIKAQNGFSKVGIFRLPGNMKTVDTLIYKGNHGEEFLEGIDVETVASLFKRWLRDIPGKIISEEHVIRLMEVDNSDKAIHFAEELEFPSKMVLRYLIGFLRDVASSSDVNQMHAKNLAMVFGPNVVAGNDKVNPLEHQAKNQFFMESLIEKWDVSDIYPLPQYMSRLHRSTC</sequence>
<gene>
    <name evidence="4" type="ORF">M9Y10_026059</name>
</gene>
<evidence type="ECO:0000259" key="3">
    <source>
        <dbReference type="PROSITE" id="PS51016"/>
    </source>
</evidence>
<accession>A0ABR2H8H0</accession>
<dbReference type="SUPFAM" id="SSF48350">
    <property type="entry name" value="GTPase activation domain, GAP"/>
    <property type="match status" value="1"/>
</dbReference>
<dbReference type="InterPro" id="IPR000857">
    <property type="entry name" value="MyTH4_dom"/>
</dbReference>
<feature type="domain" description="WW" evidence="1">
    <location>
        <begin position="1"/>
        <end position="33"/>
    </location>
</feature>
<dbReference type="InterPro" id="IPR008936">
    <property type="entry name" value="Rho_GTPase_activation_prot"/>
</dbReference>
<dbReference type="PANTHER" id="PTHR45876:SF8">
    <property type="entry name" value="FI04035P"/>
    <property type="match status" value="1"/>
</dbReference>
<evidence type="ECO:0000313" key="5">
    <source>
        <dbReference type="Proteomes" id="UP001470230"/>
    </source>
</evidence>
<organism evidence="4 5">
    <name type="scientific">Tritrichomonas musculus</name>
    <dbReference type="NCBI Taxonomy" id="1915356"/>
    <lineage>
        <taxon>Eukaryota</taxon>
        <taxon>Metamonada</taxon>
        <taxon>Parabasalia</taxon>
        <taxon>Tritrichomonadida</taxon>
        <taxon>Tritrichomonadidae</taxon>
        <taxon>Tritrichomonas</taxon>
    </lineage>
</organism>
<evidence type="ECO:0000313" key="4">
    <source>
        <dbReference type="EMBL" id="KAK8842471.1"/>
    </source>
</evidence>
<dbReference type="PROSITE" id="PS51016">
    <property type="entry name" value="MYTH4"/>
    <property type="match status" value="1"/>
</dbReference>
<dbReference type="Proteomes" id="UP001470230">
    <property type="component" value="Unassembled WGS sequence"/>
</dbReference>
<dbReference type="SMART" id="SM00324">
    <property type="entry name" value="RhoGAP"/>
    <property type="match status" value="1"/>
</dbReference>
<keyword evidence="5" id="KW-1185">Reference proteome</keyword>
<feature type="domain" description="MyTH4" evidence="3">
    <location>
        <begin position="97"/>
        <end position="244"/>
    </location>
</feature>
<feature type="domain" description="Rho-GAP" evidence="2">
    <location>
        <begin position="256"/>
        <end position="439"/>
    </location>
</feature>
<reference evidence="4 5" key="1">
    <citation type="submission" date="2024-04" db="EMBL/GenBank/DDBJ databases">
        <title>Tritrichomonas musculus Genome.</title>
        <authorList>
            <person name="Alves-Ferreira E."/>
            <person name="Grigg M."/>
            <person name="Lorenzi H."/>
            <person name="Galac M."/>
        </authorList>
    </citation>
    <scope>NUCLEOTIDE SEQUENCE [LARGE SCALE GENOMIC DNA]</scope>
    <source>
        <strain evidence="4 5">EAF2021</strain>
    </source>
</reference>
<dbReference type="Pfam" id="PF00784">
    <property type="entry name" value="MyTH4"/>
    <property type="match status" value="1"/>
</dbReference>
<proteinExistence type="predicted"/>
<dbReference type="Gene3D" id="1.10.555.10">
    <property type="entry name" value="Rho GTPase activation protein"/>
    <property type="match status" value="1"/>
</dbReference>
<dbReference type="PROSITE" id="PS50238">
    <property type="entry name" value="RHOGAP"/>
    <property type="match status" value="1"/>
</dbReference>
<name>A0ABR2H8H0_9EUKA</name>
<dbReference type="EMBL" id="JAPFFF010000038">
    <property type="protein sequence ID" value="KAK8842471.1"/>
    <property type="molecule type" value="Genomic_DNA"/>
</dbReference>
<evidence type="ECO:0000259" key="1">
    <source>
        <dbReference type="PROSITE" id="PS50020"/>
    </source>
</evidence>
<dbReference type="InterPro" id="IPR000198">
    <property type="entry name" value="RhoGAP_dom"/>
</dbReference>
<dbReference type="PROSITE" id="PS50020">
    <property type="entry name" value="WW_DOMAIN_2"/>
    <property type="match status" value="1"/>
</dbReference>
<dbReference type="PANTHER" id="PTHR45876">
    <property type="entry name" value="FI04035P"/>
    <property type="match status" value="1"/>
</dbReference>
<dbReference type="InterPro" id="IPR038185">
    <property type="entry name" value="MyTH4_dom_sf"/>
</dbReference>
<dbReference type="Gene3D" id="1.25.40.530">
    <property type="entry name" value="MyTH4 domain"/>
    <property type="match status" value="1"/>
</dbReference>
<dbReference type="Pfam" id="PF00620">
    <property type="entry name" value="RhoGAP"/>
    <property type="match status" value="1"/>
</dbReference>
<evidence type="ECO:0000259" key="2">
    <source>
        <dbReference type="PROSITE" id="PS50238"/>
    </source>
</evidence>
<comment type="caution">
    <text evidence="4">The sequence shown here is derived from an EMBL/GenBank/DDBJ whole genome shotgun (WGS) entry which is preliminary data.</text>
</comment>
<dbReference type="InterPro" id="IPR001202">
    <property type="entry name" value="WW_dom"/>
</dbReference>